<evidence type="ECO:0000313" key="6">
    <source>
        <dbReference type="Proteomes" id="UP000305874"/>
    </source>
</evidence>
<dbReference type="CDD" id="cd17906">
    <property type="entry name" value="CheX"/>
    <property type="match status" value="1"/>
</dbReference>
<proteinExistence type="predicted"/>
<dbReference type="OrthoDB" id="9788100at2"/>
<dbReference type="Proteomes" id="UP000305874">
    <property type="component" value="Unassembled WGS sequence"/>
</dbReference>
<evidence type="ECO:0000256" key="1">
    <source>
        <dbReference type="ARBA" id="ARBA00022500"/>
    </source>
</evidence>
<dbReference type="Gene3D" id="3.40.1550.10">
    <property type="entry name" value="CheC-like"/>
    <property type="match status" value="1"/>
</dbReference>
<gene>
    <name evidence="4" type="ORF">CWC05_00210</name>
    <name evidence="3" type="ORF">TW72_02335</name>
</gene>
<name>A0A0F4PRL9_9GAMM</name>
<dbReference type="GeneID" id="58227322"/>
<comment type="caution">
    <text evidence="3">The sequence shown here is derived from an EMBL/GenBank/DDBJ whole genome shotgun (WGS) entry which is preliminary data.</text>
</comment>
<keyword evidence="5" id="KW-1185">Reference proteome</keyword>
<dbReference type="GO" id="GO:0006935">
    <property type="term" value="P:chemotaxis"/>
    <property type="evidence" value="ECO:0007669"/>
    <property type="project" value="UniProtKB-KW"/>
</dbReference>
<dbReference type="SUPFAM" id="SSF103039">
    <property type="entry name" value="CheC-like"/>
    <property type="match status" value="1"/>
</dbReference>
<reference evidence="4 6" key="2">
    <citation type="submission" date="2017-12" db="EMBL/GenBank/DDBJ databases">
        <authorList>
            <person name="Paulsen S."/>
            <person name="Gram L.K."/>
        </authorList>
    </citation>
    <scope>NUCLEOTIDE SEQUENCE [LARGE SCALE GENOMIC DNA]</scope>
    <source>
        <strain evidence="4 6">S2897</strain>
    </source>
</reference>
<evidence type="ECO:0000313" key="4">
    <source>
        <dbReference type="EMBL" id="TMP88814.1"/>
    </source>
</evidence>
<dbReference type="PANTHER" id="PTHR39452:SF1">
    <property type="entry name" value="CHEY-P PHOSPHATASE CHEX"/>
    <property type="match status" value="1"/>
</dbReference>
<dbReference type="PANTHER" id="PTHR39452">
    <property type="entry name" value="CHEY-P PHOSPHATASE CHEX"/>
    <property type="match status" value="1"/>
</dbReference>
<dbReference type="eggNOG" id="COG1406">
    <property type="taxonomic scope" value="Bacteria"/>
</dbReference>
<reference evidence="4" key="4">
    <citation type="submission" date="2019-09" db="EMBL/GenBank/DDBJ databases">
        <title>Co-occurence of chitin degradation, pigmentation and bioactivity in marine Pseudoalteromonas.</title>
        <authorList>
            <person name="Sonnenschein E.C."/>
            <person name="Bech P.K."/>
        </authorList>
    </citation>
    <scope>NUCLEOTIDE SEQUENCE</scope>
    <source>
        <strain evidence="4">S2897</strain>
    </source>
</reference>
<reference evidence="3 5" key="1">
    <citation type="journal article" date="2015" name="BMC Genomics">
        <title>Genome mining reveals unlocked bioactive potential of marine Gram-negative bacteria.</title>
        <authorList>
            <person name="Machado H."/>
            <person name="Sonnenschein E.C."/>
            <person name="Melchiorsen J."/>
            <person name="Gram L."/>
        </authorList>
    </citation>
    <scope>NUCLEOTIDE SEQUENCE [LARGE SCALE GENOMIC DNA]</scope>
    <source>
        <strain evidence="3 5">S3137</strain>
    </source>
</reference>
<keyword evidence="1" id="KW-0145">Chemotaxis</keyword>
<evidence type="ECO:0000313" key="3">
    <source>
        <dbReference type="EMBL" id="KJZ01806.1"/>
    </source>
</evidence>
<accession>A0A0F4PRL9</accession>
<sequence>MNVEFINPFLSSLVNVLATMAQTELKPGKPRVKKDEVAAGDVSGLIGMVGPQTKGSLSITFDESLALTIMERMLGERPSAINEEVTDMVGEITNMVTGGAKNLLGEKGYDFDMATPAVVSGTGHTITHKCEGTTIIMPFTSGDGNAHIEISFDTL</sequence>
<dbReference type="Proteomes" id="UP000033664">
    <property type="component" value="Unassembled WGS sequence"/>
</dbReference>
<dbReference type="InterPro" id="IPR028051">
    <property type="entry name" value="CheX-like_dom"/>
</dbReference>
<feature type="domain" description="Chemotaxis phosphatase CheX-like" evidence="2">
    <location>
        <begin position="42"/>
        <end position="140"/>
    </location>
</feature>
<evidence type="ECO:0000313" key="5">
    <source>
        <dbReference type="Proteomes" id="UP000033664"/>
    </source>
</evidence>
<dbReference type="AlphaFoldDB" id="A0A0F4PRL9"/>
<dbReference type="RefSeq" id="WP_022943882.1">
    <property type="nucleotide sequence ID" value="NZ_CP023396.1"/>
</dbReference>
<dbReference type="InterPro" id="IPR028976">
    <property type="entry name" value="CheC-like_sf"/>
</dbReference>
<organism evidence="3 5">
    <name type="scientific">Pseudoalteromonas ruthenica</name>
    <dbReference type="NCBI Taxonomy" id="151081"/>
    <lineage>
        <taxon>Bacteria</taxon>
        <taxon>Pseudomonadati</taxon>
        <taxon>Pseudomonadota</taxon>
        <taxon>Gammaproteobacteria</taxon>
        <taxon>Alteromonadales</taxon>
        <taxon>Pseudoalteromonadaceae</taxon>
        <taxon>Pseudoalteromonas</taxon>
    </lineage>
</organism>
<dbReference type="PATRIC" id="fig|151081.8.peg.1644"/>
<dbReference type="InterPro" id="IPR038756">
    <property type="entry name" value="CheX-like"/>
</dbReference>
<reference evidence="6" key="3">
    <citation type="submission" date="2019-06" db="EMBL/GenBank/DDBJ databases">
        <title>Co-occurence of chitin degradation, pigmentation and bioactivity in marine Pseudoalteromonas.</title>
        <authorList>
            <person name="Sonnenschein E.C."/>
            <person name="Bech P.K."/>
        </authorList>
    </citation>
    <scope>NUCLEOTIDE SEQUENCE [LARGE SCALE GENOMIC DNA]</scope>
    <source>
        <strain evidence="6">S2897</strain>
    </source>
</reference>
<dbReference type="STRING" id="151081.TW72_02335"/>
<dbReference type="EMBL" id="PNCG01000001">
    <property type="protein sequence ID" value="TMP88814.1"/>
    <property type="molecule type" value="Genomic_DNA"/>
</dbReference>
<dbReference type="EMBL" id="JXXZ01000002">
    <property type="protein sequence ID" value="KJZ01806.1"/>
    <property type="molecule type" value="Genomic_DNA"/>
</dbReference>
<evidence type="ECO:0000259" key="2">
    <source>
        <dbReference type="Pfam" id="PF13690"/>
    </source>
</evidence>
<protein>
    <submittedName>
        <fullName evidence="3">Chemotaxis protein CheX</fullName>
    </submittedName>
</protein>
<dbReference type="Pfam" id="PF13690">
    <property type="entry name" value="CheX"/>
    <property type="match status" value="1"/>
</dbReference>